<protein>
    <submittedName>
        <fullName evidence="1">YbjN domain-containing protein</fullName>
    </submittedName>
</protein>
<name>A0A6L6TMW4_9FIRM</name>
<evidence type="ECO:0000313" key="2">
    <source>
        <dbReference type="Proteomes" id="UP000757890"/>
    </source>
</evidence>
<dbReference type="InterPro" id="IPR019660">
    <property type="entry name" value="Put_sensory_transdc_reg_YbjN"/>
</dbReference>
<dbReference type="Pfam" id="PF10722">
    <property type="entry name" value="YbjN"/>
    <property type="match status" value="1"/>
</dbReference>
<dbReference type="AlphaFoldDB" id="A0A6L6TMW4"/>
<accession>A0A6L6TMW4</accession>
<evidence type="ECO:0000313" key="1">
    <source>
        <dbReference type="EMBL" id="MBF1128841.1"/>
    </source>
</evidence>
<proteinExistence type="predicted"/>
<dbReference type="Proteomes" id="UP000757890">
    <property type="component" value="Unassembled WGS sequence"/>
</dbReference>
<dbReference type="EMBL" id="JABZMK010000004">
    <property type="protein sequence ID" value="MBF1128841.1"/>
    <property type="molecule type" value="Genomic_DNA"/>
</dbReference>
<sequence>MAENKNTVKAETAVPEVKVGIEKVALFKKHLEDAKISGFGIQDFKDDVHSQAFRSNLPVAGQNLPFMILFDDSVYTIIQVQVAAAIVTKEKKATVCEELNALNDQYRMLKYSVDEAGNVLLTCCIPAGLDHFDAPLVVAILNQIQGHLNAVYPTIMEKLWKK</sequence>
<organism evidence="1 2">
    <name type="scientific">Dialister invisus</name>
    <dbReference type="NCBI Taxonomy" id="218538"/>
    <lineage>
        <taxon>Bacteria</taxon>
        <taxon>Bacillati</taxon>
        <taxon>Bacillota</taxon>
        <taxon>Negativicutes</taxon>
        <taxon>Veillonellales</taxon>
        <taxon>Veillonellaceae</taxon>
        <taxon>Dialister</taxon>
    </lineage>
</organism>
<comment type="caution">
    <text evidence="1">The sequence shown here is derived from an EMBL/GenBank/DDBJ whole genome shotgun (WGS) entry which is preliminary data.</text>
</comment>
<gene>
    <name evidence="1" type="ORF">HXL70_02210</name>
</gene>
<reference evidence="1" key="1">
    <citation type="submission" date="2020-04" db="EMBL/GenBank/DDBJ databases">
        <title>Deep metagenomics examines the oral microbiome during advanced dental caries in children, revealing novel taxa and co-occurrences with host molecules.</title>
        <authorList>
            <person name="Baker J.L."/>
            <person name="Morton J.T."/>
            <person name="Dinis M."/>
            <person name="Alvarez R."/>
            <person name="Tran N.C."/>
            <person name="Knight R."/>
            <person name="Edlund A."/>
        </authorList>
    </citation>
    <scope>NUCLEOTIDE SEQUENCE</scope>
    <source>
        <strain evidence="1">JCVI_32_bin.14</strain>
    </source>
</reference>